<evidence type="ECO:0000313" key="1">
    <source>
        <dbReference type="EMBL" id="MFC6590803.1"/>
    </source>
</evidence>
<keyword evidence="2" id="KW-1185">Reference proteome</keyword>
<proteinExistence type="predicted"/>
<dbReference type="EMBL" id="JBHSWD010000001">
    <property type="protein sequence ID" value="MFC6590803.1"/>
    <property type="molecule type" value="Genomic_DNA"/>
</dbReference>
<protein>
    <submittedName>
        <fullName evidence="1">DUF1999 domain-containing protein</fullName>
    </submittedName>
</protein>
<evidence type="ECO:0000313" key="2">
    <source>
        <dbReference type="Proteomes" id="UP001596297"/>
    </source>
</evidence>
<dbReference type="SUPFAM" id="SSF55729">
    <property type="entry name" value="Acyl-CoA N-acyltransferases (Nat)"/>
    <property type="match status" value="1"/>
</dbReference>
<gene>
    <name evidence="1" type="ORF">ACFP81_01310</name>
</gene>
<dbReference type="Pfam" id="PF09390">
    <property type="entry name" value="DUF1999"/>
    <property type="match status" value="1"/>
</dbReference>
<reference evidence="2" key="1">
    <citation type="journal article" date="2019" name="Int. J. Syst. Evol. Microbiol.">
        <title>The Global Catalogue of Microorganisms (GCM) 10K type strain sequencing project: providing services to taxonomists for standard genome sequencing and annotation.</title>
        <authorList>
            <consortium name="The Broad Institute Genomics Platform"/>
            <consortium name="The Broad Institute Genome Sequencing Center for Infectious Disease"/>
            <person name="Wu L."/>
            <person name="Ma J."/>
        </authorList>
    </citation>
    <scope>NUCLEOTIDE SEQUENCE [LARGE SCALE GENOMIC DNA]</scope>
    <source>
        <strain evidence="2">CGMCC 1.15772</strain>
    </source>
</reference>
<sequence length="171" mass="18452">MHPKPYLEYRAFGEDDYPALQALDLAAQQRLDPGFEQLPDREREGRLCTSLSALKFYERSEHSFVCAAAESLDLRGFIFAQSVWQGDKPAVLVRSLVLSEAAPAEAAAALLRAVVKSAYDSAVYEIHYPGGLLPGLPESVLDLPDVDGAQGCGGWAATQSACWAAAPARRA</sequence>
<dbReference type="InterPro" id="IPR018987">
    <property type="entry name" value="DUF1999"/>
</dbReference>
<dbReference type="InterPro" id="IPR016181">
    <property type="entry name" value="Acyl_CoA_acyltransferase"/>
</dbReference>
<dbReference type="RefSeq" id="WP_380081814.1">
    <property type="nucleotide sequence ID" value="NZ_JBHSWD010000001.1"/>
</dbReference>
<dbReference type="Gene3D" id="3.40.630.30">
    <property type="match status" value="1"/>
</dbReference>
<comment type="caution">
    <text evidence="1">The sequence shown here is derived from an EMBL/GenBank/DDBJ whole genome shotgun (WGS) entry which is preliminary data.</text>
</comment>
<dbReference type="Proteomes" id="UP001596297">
    <property type="component" value="Unassembled WGS sequence"/>
</dbReference>
<name>A0ABW1Y933_9DEIO</name>
<accession>A0ABW1Y933</accession>
<organism evidence="1 2">
    <name type="scientific">Deinococcus lacus</name>
    <dbReference type="NCBI Taxonomy" id="392561"/>
    <lineage>
        <taxon>Bacteria</taxon>
        <taxon>Thermotogati</taxon>
        <taxon>Deinococcota</taxon>
        <taxon>Deinococci</taxon>
        <taxon>Deinococcales</taxon>
        <taxon>Deinococcaceae</taxon>
        <taxon>Deinococcus</taxon>
    </lineage>
</organism>